<dbReference type="Gene3D" id="2.60.40.10">
    <property type="entry name" value="Immunoglobulins"/>
    <property type="match status" value="1"/>
</dbReference>
<dbReference type="CDD" id="cd00146">
    <property type="entry name" value="PKD"/>
    <property type="match status" value="1"/>
</dbReference>
<keyword evidence="6" id="KW-1185">Reference proteome</keyword>
<gene>
    <name evidence="5" type="ORF">ACIGXA_07005</name>
</gene>
<dbReference type="SMART" id="SM00089">
    <property type="entry name" value="PKD"/>
    <property type="match status" value="1"/>
</dbReference>
<keyword evidence="1 2" id="KW-0732">Signal</keyword>
<protein>
    <submittedName>
        <fullName evidence="5">Carbohydrate-binding protein</fullName>
    </submittedName>
</protein>
<dbReference type="PANTHER" id="PTHR19328:SF75">
    <property type="entry name" value="ALDOSE SUGAR DEHYDROGENASE YLII"/>
    <property type="match status" value="1"/>
</dbReference>
<evidence type="ECO:0000313" key="5">
    <source>
        <dbReference type="EMBL" id="MFI9100256.1"/>
    </source>
</evidence>
<evidence type="ECO:0000256" key="1">
    <source>
        <dbReference type="ARBA" id="ARBA00022729"/>
    </source>
</evidence>
<dbReference type="InterPro" id="IPR035986">
    <property type="entry name" value="PKD_dom_sf"/>
</dbReference>
<dbReference type="InterPro" id="IPR005084">
    <property type="entry name" value="CBM6"/>
</dbReference>
<proteinExistence type="predicted"/>
<dbReference type="InterPro" id="IPR012938">
    <property type="entry name" value="Glc/Sorbosone_DH"/>
</dbReference>
<dbReference type="InterPro" id="IPR011042">
    <property type="entry name" value="6-blade_b-propeller_TolB-like"/>
</dbReference>
<dbReference type="Pfam" id="PF03422">
    <property type="entry name" value="CBM_6"/>
    <property type="match status" value="3"/>
</dbReference>
<dbReference type="EMBL" id="JBITYG010000002">
    <property type="protein sequence ID" value="MFI9100256.1"/>
    <property type="molecule type" value="Genomic_DNA"/>
</dbReference>
<organism evidence="5 6">
    <name type="scientific">Streptomyces fildesensis</name>
    <dbReference type="NCBI Taxonomy" id="375757"/>
    <lineage>
        <taxon>Bacteria</taxon>
        <taxon>Bacillati</taxon>
        <taxon>Actinomycetota</taxon>
        <taxon>Actinomycetes</taxon>
        <taxon>Kitasatosporales</taxon>
        <taxon>Streptomycetaceae</taxon>
        <taxon>Streptomyces</taxon>
    </lineage>
</organism>
<feature type="signal peptide" evidence="2">
    <location>
        <begin position="1"/>
        <end position="38"/>
    </location>
</feature>
<feature type="domain" description="PKD" evidence="3">
    <location>
        <begin position="509"/>
        <end position="592"/>
    </location>
</feature>
<dbReference type="PROSITE" id="PS50093">
    <property type="entry name" value="PKD"/>
    <property type="match status" value="1"/>
</dbReference>
<dbReference type="Pfam" id="PF18911">
    <property type="entry name" value="PKD_4"/>
    <property type="match status" value="1"/>
</dbReference>
<evidence type="ECO:0000259" key="4">
    <source>
        <dbReference type="PROSITE" id="PS51175"/>
    </source>
</evidence>
<evidence type="ECO:0000256" key="2">
    <source>
        <dbReference type="SAM" id="SignalP"/>
    </source>
</evidence>
<comment type="caution">
    <text evidence="5">The sequence shown here is derived from an EMBL/GenBank/DDBJ whole genome shotgun (WGS) entry which is preliminary data.</text>
</comment>
<dbReference type="InterPro" id="IPR000601">
    <property type="entry name" value="PKD_dom"/>
</dbReference>
<feature type="domain" description="CBM6" evidence="4">
    <location>
        <begin position="966"/>
        <end position="1089"/>
    </location>
</feature>
<feature type="domain" description="CBM6" evidence="4">
    <location>
        <begin position="835"/>
        <end position="959"/>
    </location>
</feature>
<dbReference type="SMART" id="SM00606">
    <property type="entry name" value="CBD_IV"/>
    <property type="match status" value="3"/>
</dbReference>
<dbReference type="SUPFAM" id="SSF49299">
    <property type="entry name" value="PKD domain"/>
    <property type="match status" value="1"/>
</dbReference>
<name>A0ABW8C4A2_9ACTN</name>
<dbReference type="Proteomes" id="UP001614394">
    <property type="component" value="Unassembled WGS sequence"/>
</dbReference>
<dbReference type="Gene3D" id="2.60.120.260">
    <property type="entry name" value="Galactose-binding domain-like"/>
    <property type="match status" value="3"/>
</dbReference>
<dbReference type="Pfam" id="PF07995">
    <property type="entry name" value="GSDH"/>
    <property type="match status" value="1"/>
</dbReference>
<sequence>MPARPASRPRPRRVRFRTLFTALLASALLLLGATGAIAPAAAHDGPHPDAAAAFQQVQLARGTAQTGEPMSLAVLPDHTVLHTDRRGTIFKTDAAGTTSVAGTLPVYTHDEEGIQGITTDPAVATNHWIYVYYSPVLNTPAGDAPSDGTAADFAPFAGHNQLSRFTLRADDTIDPASEKQLLQIATNRGMCCHVGGDLDFDAAGNLFMTTGDDSNPFSSDGYSPLDTRASRNPAYDAQRSAANSNDLRGKLLRIHPEANGTYTVPAGNLFAPGTAKTRPEIYAMGFRNPFRMSVDRPTGTVYIGDYGPDAGALSATRGPGGQVEFDRVTSPGFYGWPYCTGTNTTNETYNAFDFGTNTSGAKFDCAGGPVNSSPNNTGISKLPAARSSWIKYDDCSVAQFGCGSESPMGGPVYHYDPNLVSSVKFPQSYDGHAFIGEFGRRWIKDVQVNADGSAGTITDFPWTGTQVMDMAFGPDGALYVLDYGTGFGDGDSYSGLYRIEAIGADGRAPVAQAAANPSSGQAPLAVTFSSAGTADPDGDALTYAWDFDGNGSTDSTAANPAHTYPANGQYPAKLTVTDTHGLTGTASVTVTVGNTAPVLTITAPANGQIFHFGDAVPFRVTVTDAEDSAVDCSRVQVQYLLGHDSHAHAMTDATGCSGTVQTVVDGEHAGSANLFGVWRASYTDNGANGQPALTGTATNITPTATKQAEYFTGSSGVQPASHDAAEGGTTVGYIENGDWISFTPYNLAGITTFTARASSAGSGGTLELRADSPTGTLIGSATVPVTGDWNTFTDITGTVTAPTGTHTLYWVFKGGAGNLYDLDQFTFGGSGTVPGAVQGEAFTSSAGVQIAPHATAHGGQTLGYIDNNDWAGYAGTDLSHANGLTVRVASGGIGGTLEARAGSATGPLLGSATVPVTGGWENYTSLTLPLTPSTTSGLFLVFHGGTGGSLFDVDDFTVTNGAALTTVTQAESWTATGGLLPADHAAAHGGRTAGYINSGDWATYAGTDLSKVTRFSARVASAGAGGTLQIRAGSATGTVLGTVAVTGTGGWETFADVATTLTANPATTLCLTFTGGSDYLFDVDDFTLTRSA</sequence>
<dbReference type="InterPro" id="IPR008979">
    <property type="entry name" value="Galactose-bd-like_sf"/>
</dbReference>
<feature type="chain" id="PRO_5045459723" evidence="2">
    <location>
        <begin position="39"/>
        <end position="1092"/>
    </location>
</feature>
<dbReference type="PROSITE" id="PS51175">
    <property type="entry name" value="CBM6"/>
    <property type="match status" value="3"/>
</dbReference>
<evidence type="ECO:0000259" key="3">
    <source>
        <dbReference type="PROSITE" id="PS50093"/>
    </source>
</evidence>
<dbReference type="InterPro" id="IPR011041">
    <property type="entry name" value="Quinoprot_gluc/sorb_DH_b-prop"/>
</dbReference>
<reference evidence="5 6" key="1">
    <citation type="submission" date="2024-10" db="EMBL/GenBank/DDBJ databases">
        <title>The Natural Products Discovery Center: Release of the First 8490 Sequenced Strains for Exploring Actinobacteria Biosynthetic Diversity.</title>
        <authorList>
            <person name="Kalkreuter E."/>
            <person name="Kautsar S.A."/>
            <person name="Yang D."/>
            <person name="Bader C.D."/>
            <person name="Teijaro C.N."/>
            <person name="Fluegel L."/>
            <person name="Davis C.M."/>
            <person name="Simpson J.R."/>
            <person name="Lauterbach L."/>
            <person name="Steele A.D."/>
            <person name="Gui C."/>
            <person name="Meng S."/>
            <person name="Li G."/>
            <person name="Viehrig K."/>
            <person name="Ye F."/>
            <person name="Su P."/>
            <person name="Kiefer A.F."/>
            <person name="Nichols A."/>
            <person name="Cepeda A.J."/>
            <person name="Yan W."/>
            <person name="Fan B."/>
            <person name="Jiang Y."/>
            <person name="Adhikari A."/>
            <person name="Zheng C.-J."/>
            <person name="Schuster L."/>
            <person name="Cowan T.M."/>
            <person name="Smanski M.J."/>
            <person name="Chevrette M.G."/>
            <person name="De Carvalho L.P.S."/>
            <person name="Shen B."/>
        </authorList>
    </citation>
    <scope>NUCLEOTIDE SEQUENCE [LARGE SCALE GENOMIC DNA]</scope>
    <source>
        <strain evidence="5 6">NPDC053399</strain>
    </source>
</reference>
<dbReference type="RefSeq" id="WP_399646979.1">
    <property type="nucleotide sequence ID" value="NZ_JBITYG010000002.1"/>
</dbReference>
<dbReference type="CDD" id="cd04084">
    <property type="entry name" value="CBM6_xylanase-like"/>
    <property type="match status" value="3"/>
</dbReference>
<dbReference type="Gene3D" id="2.120.10.30">
    <property type="entry name" value="TolB, C-terminal domain"/>
    <property type="match status" value="1"/>
</dbReference>
<dbReference type="InterPro" id="IPR006584">
    <property type="entry name" value="Cellulose-bd_IV"/>
</dbReference>
<dbReference type="InterPro" id="IPR013783">
    <property type="entry name" value="Ig-like_fold"/>
</dbReference>
<dbReference type="SUPFAM" id="SSF50952">
    <property type="entry name" value="Soluble quinoprotein glucose dehydrogenase"/>
    <property type="match status" value="1"/>
</dbReference>
<dbReference type="PANTHER" id="PTHR19328">
    <property type="entry name" value="HEDGEHOG-INTERACTING PROTEIN"/>
    <property type="match status" value="1"/>
</dbReference>
<dbReference type="InterPro" id="IPR022409">
    <property type="entry name" value="PKD/Chitinase_dom"/>
</dbReference>
<feature type="domain" description="CBM6" evidence="4">
    <location>
        <begin position="704"/>
        <end position="828"/>
    </location>
</feature>
<evidence type="ECO:0000313" key="6">
    <source>
        <dbReference type="Proteomes" id="UP001614394"/>
    </source>
</evidence>
<dbReference type="SUPFAM" id="SSF49785">
    <property type="entry name" value="Galactose-binding domain-like"/>
    <property type="match status" value="3"/>
</dbReference>
<accession>A0ABW8C4A2</accession>